<feature type="domain" description="Xylose isomerase-like TIM barrel" evidence="1">
    <location>
        <begin position="36"/>
        <end position="279"/>
    </location>
</feature>
<evidence type="ECO:0000313" key="2">
    <source>
        <dbReference type="EMBL" id="NKC30503.1"/>
    </source>
</evidence>
<name>A0ABX1E3W0_9PROT</name>
<sequence length="286" mass="31378">MRIGIDSYCYHRFFGDWYEGLQRDPGRRIDVFGFLDIAHGHGVAGVSLEACYIPDDDRTLDRLADRVAALGLEPVWAWGHPDGLRSGTDDAAAEDLLRHIGIARRVGATVMRICAGSRRTRPAAWVEHKARLVPMLRPLAEAAARQGVVLAVENHIDLLADEMVEIMQAVDSPGLGVCLDTANNLRMFEEPVAVAAKLAPFTRATHVKNVTTRRGDPKTFAFWPSVPLDAGLVDIEAVLGQLRDVGYTGLLALEIDYLDPAHGEEEEPQIARSLAWLRETLSRGGA</sequence>
<comment type="caution">
    <text evidence="2">The sequence shown here is derived from an EMBL/GenBank/DDBJ whole genome shotgun (WGS) entry which is preliminary data.</text>
</comment>
<dbReference type="EMBL" id="JAAVNE010000007">
    <property type="protein sequence ID" value="NKC30503.1"/>
    <property type="molecule type" value="Genomic_DNA"/>
</dbReference>
<evidence type="ECO:0000313" key="3">
    <source>
        <dbReference type="Proteomes" id="UP000787635"/>
    </source>
</evidence>
<dbReference type="RefSeq" id="WP_168028404.1">
    <property type="nucleotide sequence ID" value="NZ_JAAVNE010000007.1"/>
</dbReference>
<evidence type="ECO:0000259" key="1">
    <source>
        <dbReference type="Pfam" id="PF01261"/>
    </source>
</evidence>
<dbReference type="GO" id="GO:0016853">
    <property type="term" value="F:isomerase activity"/>
    <property type="evidence" value="ECO:0007669"/>
    <property type="project" value="UniProtKB-KW"/>
</dbReference>
<protein>
    <submittedName>
        <fullName evidence="2">Sugar phosphate isomerase/epimerase</fullName>
    </submittedName>
</protein>
<dbReference type="InterPro" id="IPR013022">
    <property type="entry name" value="Xyl_isomerase-like_TIM-brl"/>
</dbReference>
<reference evidence="2 3" key="1">
    <citation type="submission" date="2020-03" db="EMBL/GenBank/DDBJ databases">
        <title>Roseomonas selenitidurans sp. nov. isolated from urban soil.</title>
        <authorList>
            <person name="Liu H."/>
        </authorList>
    </citation>
    <scope>NUCLEOTIDE SEQUENCE [LARGE SCALE GENOMIC DNA]</scope>
    <source>
        <strain evidence="2 3">BU-1</strain>
    </source>
</reference>
<dbReference type="InterPro" id="IPR050312">
    <property type="entry name" value="IolE/XylAMocC-like"/>
</dbReference>
<keyword evidence="3" id="KW-1185">Reference proteome</keyword>
<organism evidence="2 3">
    <name type="scientific">Falsiroseomonas selenitidurans</name>
    <dbReference type="NCBI Taxonomy" id="2716335"/>
    <lineage>
        <taxon>Bacteria</taxon>
        <taxon>Pseudomonadati</taxon>
        <taxon>Pseudomonadota</taxon>
        <taxon>Alphaproteobacteria</taxon>
        <taxon>Acetobacterales</taxon>
        <taxon>Roseomonadaceae</taxon>
        <taxon>Falsiroseomonas</taxon>
    </lineage>
</organism>
<gene>
    <name evidence="2" type="ORF">HEQ75_06485</name>
</gene>
<dbReference type="Gene3D" id="3.20.20.150">
    <property type="entry name" value="Divalent-metal-dependent TIM barrel enzymes"/>
    <property type="match status" value="1"/>
</dbReference>
<accession>A0ABX1E3W0</accession>
<dbReference type="PANTHER" id="PTHR12110:SF53">
    <property type="entry name" value="BLR5974 PROTEIN"/>
    <property type="match status" value="1"/>
</dbReference>
<dbReference type="PANTHER" id="PTHR12110">
    <property type="entry name" value="HYDROXYPYRUVATE ISOMERASE"/>
    <property type="match status" value="1"/>
</dbReference>
<keyword evidence="2" id="KW-0413">Isomerase</keyword>
<dbReference type="Pfam" id="PF01261">
    <property type="entry name" value="AP_endonuc_2"/>
    <property type="match status" value="1"/>
</dbReference>
<dbReference type="InterPro" id="IPR036237">
    <property type="entry name" value="Xyl_isomerase-like_sf"/>
</dbReference>
<proteinExistence type="predicted"/>
<dbReference type="SUPFAM" id="SSF51658">
    <property type="entry name" value="Xylose isomerase-like"/>
    <property type="match status" value="1"/>
</dbReference>
<dbReference type="Proteomes" id="UP000787635">
    <property type="component" value="Unassembled WGS sequence"/>
</dbReference>